<dbReference type="Pfam" id="PF13409">
    <property type="entry name" value="GST_N_2"/>
    <property type="match status" value="1"/>
</dbReference>
<dbReference type="PANTHER" id="PTHR44051:SF8">
    <property type="entry name" value="GLUTATHIONE S-TRANSFERASE GSTA"/>
    <property type="match status" value="1"/>
</dbReference>
<evidence type="ECO:0000259" key="1">
    <source>
        <dbReference type="PROSITE" id="PS50404"/>
    </source>
</evidence>
<dbReference type="InterPro" id="IPR010987">
    <property type="entry name" value="Glutathione-S-Trfase_C-like"/>
</dbReference>
<evidence type="ECO:0000313" key="3">
    <source>
        <dbReference type="EMBL" id="SFE54535.1"/>
    </source>
</evidence>
<dbReference type="PROSITE" id="PS50405">
    <property type="entry name" value="GST_CTER"/>
    <property type="match status" value="1"/>
</dbReference>
<dbReference type="InterPro" id="IPR040079">
    <property type="entry name" value="Glutathione_S-Trfase"/>
</dbReference>
<proteinExistence type="predicted"/>
<accession>A0A1I2BEG0</accession>
<dbReference type="InterPro" id="IPR036282">
    <property type="entry name" value="Glutathione-S-Trfase_C_sf"/>
</dbReference>
<dbReference type="InterPro" id="IPR004045">
    <property type="entry name" value="Glutathione_S-Trfase_N"/>
</dbReference>
<dbReference type="Pfam" id="PF00043">
    <property type="entry name" value="GST_C"/>
    <property type="match status" value="1"/>
</dbReference>
<dbReference type="Proteomes" id="UP000199400">
    <property type="component" value="Unassembled WGS sequence"/>
</dbReference>
<protein>
    <submittedName>
        <fullName evidence="3">Glutathione S-transferase</fullName>
    </submittedName>
</protein>
<dbReference type="PROSITE" id="PS50404">
    <property type="entry name" value="GST_NTER"/>
    <property type="match status" value="1"/>
</dbReference>
<dbReference type="AlphaFoldDB" id="A0A1I2BEG0"/>
<dbReference type="CDD" id="cd03188">
    <property type="entry name" value="GST_C_Beta"/>
    <property type="match status" value="1"/>
</dbReference>
<keyword evidence="4" id="KW-1185">Reference proteome</keyword>
<reference evidence="4" key="1">
    <citation type="submission" date="2016-10" db="EMBL/GenBank/DDBJ databases">
        <authorList>
            <person name="Varghese N."/>
            <person name="Submissions S."/>
        </authorList>
    </citation>
    <scope>NUCLEOTIDE SEQUENCE [LARGE SCALE GENOMIC DNA]</scope>
    <source>
        <strain evidence="4">ATCC 25963</strain>
    </source>
</reference>
<dbReference type="Gene3D" id="3.40.30.10">
    <property type="entry name" value="Glutaredoxin"/>
    <property type="match status" value="1"/>
</dbReference>
<keyword evidence="3" id="KW-0808">Transferase</keyword>
<dbReference type="SUPFAM" id="SSF47616">
    <property type="entry name" value="GST C-terminal domain-like"/>
    <property type="match status" value="1"/>
</dbReference>
<evidence type="ECO:0000313" key="4">
    <source>
        <dbReference type="Proteomes" id="UP000199400"/>
    </source>
</evidence>
<organism evidence="3 4">
    <name type="scientific">Nannocystis exedens</name>
    <dbReference type="NCBI Taxonomy" id="54"/>
    <lineage>
        <taxon>Bacteria</taxon>
        <taxon>Pseudomonadati</taxon>
        <taxon>Myxococcota</taxon>
        <taxon>Polyangia</taxon>
        <taxon>Nannocystales</taxon>
        <taxon>Nannocystaceae</taxon>
        <taxon>Nannocystis</taxon>
    </lineage>
</organism>
<dbReference type="SFLD" id="SFLDG01150">
    <property type="entry name" value="Main.1:_Beta-like"/>
    <property type="match status" value="1"/>
</dbReference>
<dbReference type="PANTHER" id="PTHR44051">
    <property type="entry name" value="GLUTATHIONE S-TRANSFERASE-RELATED"/>
    <property type="match status" value="1"/>
</dbReference>
<name>A0A1I2BEG0_9BACT</name>
<evidence type="ECO:0000259" key="2">
    <source>
        <dbReference type="PROSITE" id="PS50405"/>
    </source>
</evidence>
<dbReference type="SFLD" id="SFLDS00019">
    <property type="entry name" value="Glutathione_Transferase_(cytos"/>
    <property type="match status" value="1"/>
</dbReference>
<feature type="domain" description="GST C-terminal" evidence="2">
    <location>
        <begin position="101"/>
        <end position="230"/>
    </location>
</feature>
<dbReference type="CDD" id="cd03057">
    <property type="entry name" value="GST_N_Beta"/>
    <property type="match status" value="1"/>
</dbReference>
<dbReference type="InterPro" id="IPR036249">
    <property type="entry name" value="Thioredoxin-like_sf"/>
</dbReference>
<feature type="domain" description="GST N-terminal" evidence="1">
    <location>
        <begin position="13"/>
        <end position="95"/>
    </location>
</feature>
<gene>
    <name evidence="3" type="ORF">SAMN02745121_04638</name>
</gene>
<dbReference type="Gene3D" id="1.20.1050.10">
    <property type="match status" value="1"/>
</dbReference>
<dbReference type="EMBL" id="FOMX01000015">
    <property type="protein sequence ID" value="SFE54535.1"/>
    <property type="molecule type" value="Genomic_DNA"/>
</dbReference>
<dbReference type="SUPFAM" id="SSF52833">
    <property type="entry name" value="Thioredoxin-like"/>
    <property type="match status" value="1"/>
</dbReference>
<dbReference type="STRING" id="54.SAMN02745121_04638"/>
<sequence length="239" mass="26334">MRWTHPVPCAILPAMQLYGSPLSCSAATRIALLEAGAPFEYVEVDAPTKRTRDGADYREIHPLGLVPALRTDDGQLITENAAVLQYVADAHPAAALAPPPGGLERVRLQQWLCFIGTELHKGVYAPLLGSEVPEAVRSWALEKGLSRFDYLARHLDGREFLLDRFSVADAYLVVVLTWSVATPIDLKKWPSLVAYLQRLQARPSVAAALHAERKLYGEELARHGRPVPAFLRPREATAS</sequence>
<dbReference type="GO" id="GO:0016740">
    <property type="term" value="F:transferase activity"/>
    <property type="evidence" value="ECO:0007669"/>
    <property type="project" value="UniProtKB-KW"/>
</dbReference>
<dbReference type="InterPro" id="IPR004046">
    <property type="entry name" value="GST_C"/>
</dbReference>
<dbReference type="SFLD" id="SFLDG00358">
    <property type="entry name" value="Main_(cytGST)"/>
    <property type="match status" value="1"/>
</dbReference>